<dbReference type="PANTHER" id="PTHR23421">
    <property type="entry name" value="BETA-GALACTOSIDASE RELATED"/>
    <property type="match status" value="1"/>
</dbReference>
<feature type="active site" description="Proton donor" evidence="4">
    <location>
        <position position="204"/>
    </location>
</feature>
<dbReference type="Pfam" id="PF01301">
    <property type="entry name" value="Glyco_hydro_35"/>
    <property type="match status" value="1"/>
</dbReference>
<evidence type="ECO:0000259" key="8">
    <source>
        <dbReference type="Pfam" id="PF21317"/>
    </source>
</evidence>
<protein>
    <submittedName>
        <fullName evidence="10">Beta-galactosidase</fullName>
        <ecNumber evidence="10">3.2.1.23</ecNumber>
    </submittedName>
</protein>
<feature type="domain" description="Glycoside hydrolase 35 catalytic" evidence="7">
    <location>
        <begin position="56"/>
        <end position="366"/>
    </location>
</feature>
<dbReference type="SUPFAM" id="SSF49785">
    <property type="entry name" value="Galactose-binding domain-like"/>
    <property type="match status" value="1"/>
</dbReference>
<comment type="similarity">
    <text evidence="1 5">Belongs to the glycosyl hydrolase 35 family.</text>
</comment>
<reference evidence="10" key="1">
    <citation type="submission" date="2023-03" db="EMBL/GenBank/DDBJ databases">
        <authorList>
            <person name="Cleenwerck I."/>
        </authorList>
    </citation>
    <scope>NUCLEOTIDE SEQUENCE</scope>
    <source>
        <strain evidence="10">LMG 32879</strain>
    </source>
</reference>
<evidence type="ECO:0000259" key="7">
    <source>
        <dbReference type="Pfam" id="PF01301"/>
    </source>
</evidence>
<feature type="signal peptide" evidence="6">
    <location>
        <begin position="1"/>
        <end position="19"/>
    </location>
</feature>
<evidence type="ECO:0000313" key="11">
    <source>
        <dbReference type="Proteomes" id="UP001176960"/>
    </source>
</evidence>
<dbReference type="GO" id="GO:0005975">
    <property type="term" value="P:carbohydrate metabolic process"/>
    <property type="evidence" value="ECO:0007669"/>
    <property type="project" value="InterPro"/>
</dbReference>
<proteinExistence type="inferred from homology"/>
<dbReference type="PRINTS" id="PR00742">
    <property type="entry name" value="GLHYDRLASE35"/>
</dbReference>
<dbReference type="EC" id="3.2.1.23" evidence="10"/>
<keyword evidence="6" id="KW-0732">Signal</keyword>
<dbReference type="InterPro" id="IPR048912">
    <property type="entry name" value="BetaGal1-like_ABD1"/>
</dbReference>
<organism evidence="10 11">
    <name type="scientific">Brytella acorum</name>
    <dbReference type="NCBI Taxonomy" id="2959299"/>
    <lineage>
        <taxon>Bacteria</taxon>
        <taxon>Pseudomonadati</taxon>
        <taxon>Pseudomonadota</taxon>
        <taxon>Alphaproteobacteria</taxon>
        <taxon>Acetobacterales</taxon>
        <taxon>Acetobacteraceae</taxon>
        <taxon>Brytella</taxon>
    </lineage>
</organism>
<dbReference type="InterPro" id="IPR017853">
    <property type="entry name" value="GH"/>
</dbReference>
<dbReference type="Pfam" id="PF21317">
    <property type="entry name" value="BetaGal_ABD_1"/>
    <property type="match status" value="1"/>
</dbReference>
<evidence type="ECO:0000259" key="9">
    <source>
        <dbReference type="Pfam" id="PF21467"/>
    </source>
</evidence>
<gene>
    <name evidence="10" type="ORF">LMG32879_002415</name>
</gene>
<keyword evidence="11" id="KW-1185">Reference proteome</keyword>
<feature type="domain" description="Beta-galactosidase 1-like first all-beta" evidence="8">
    <location>
        <begin position="415"/>
        <end position="519"/>
    </location>
</feature>
<dbReference type="PIRSF" id="PIRSF006336">
    <property type="entry name" value="B-gal"/>
    <property type="match status" value="1"/>
</dbReference>
<feature type="active site" description="Nucleophile" evidence="4">
    <location>
        <position position="276"/>
    </location>
</feature>
<dbReference type="SUPFAM" id="SSF51445">
    <property type="entry name" value="(Trans)glycosidases"/>
    <property type="match status" value="1"/>
</dbReference>
<dbReference type="Gene3D" id="2.60.120.260">
    <property type="entry name" value="Galactose-binding domain-like"/>
    <property type="match status" value="2"/>
</dbReference>
<name>A0AA35UHP3_9PROT</name>
<feature type="domain" description="Beta-galactosidase galactose-binding" evidence="9">
    <location>
        <begin position="540"/>
        <end position="596"/>
    </location>
</feature>
<evidence type="ECO:0000256" key="5">
    <source>
        <dbReference type="RuleBase" id="RU003679"/>
    </source>
</evidence>
<evidence type="ECO:0000256" key="6">
    <source>
        <dbReference type="SAM" id="SignalP"/>
    </source>
</evidence>
<dbReference type="PROSITE" id="PS51318">
    <property type="entry name" value="TAT"/>
    <property type="match status" value="1"/>
</dbReference>
<dbReference type="RefSeq" id="WP_289842468.1">
    <property type="nucleotide sequence ID" value="NZ_CATKSH010000017.1"/>
</dbReference>
<dbReference type="Proteomes" id="UP001176960">
    <property type="component" value="Unassembled WGS sequence"/>
</dbReference>
<comment type="caution">
    <text evidence="10">The sequence shown here is derived from an EMBL/GenBank/DDBJ whole genome shotgun (WGS) entry which is preliminary data.</text>
</comment>
<evidence type="ECO:0000256" key="3">
    <source>
        <dbReference type="ARBA" id="ARBA00023295"/>
    </source>
</evidence>
<dbReference type="InterPro" id="IPR048913">
    <property type="entry name" value="BetaGal_gal-bd"/>
</dbReference>
<evidence type="ECO:0000256" key="4">
    <source>
        <dbReference type="PIRSR" id="PIRSR006336-1"/>
    </source>
</evidence>
<dbReference type="InterPro" id="IPR001944">
    <property type="entry name" value="Glycoside_Hdrlase_35"/>
</dbReference>
<evidence type="ECO:0000256" key="1">
    <source>
        <dbReference type="ARBA" id="ARBA00009809"/>
    </source>
</evidence>
<evidence type="ECO:0000313" key="10">
    <source>
        <dbReference type="EMBL" id="CAI9121568.1"/>
    </source>
</evidence>
<dbReference type="InterPro" id="IPR008979">
    <property type="entry name" value="Galactose-bd-like_sf"/>
</dbReference>
<evidence type="ECO:0000256" key="2">
    <source>
        <dbReference type="ARBA" id="ARBA00022801"/>
    </source>
</evidence>
<sequence>MTFLLTRRLLLSTSLSTLAMSGLATSGLARANAADRHSEPVPDGSPHLFTLHPEGFRLDGRPFQIRAGEMHPIRIPRSAWRQRIEMARAMGLNCISIYVMWNSLESRPGVFDLTTDRRDFAAFIRLCAECGMWVYFRPGPYVCAEWDLGGLPSYLLEGGPIALRTRDPAFLAASERYIATIAPILRPLLAKAGGSVLMTQIENEYASFGKDDAYMQWVHETWQRYGIEGPFSIADGLSQLLETHTTLPGVAIGLDGEKSISGAKGLASSAPIWISEAYPGWLTHWRDKTFARADFGKDLQAILAAGLSFSLYVVHGGTNFGFGAGANARKDGLQFEPVITSYDYGAPIDETGAPTSTYRQFRTMIAEATGLPVPAVPPSPPMATFPPVLCQKAGSLWDFFTNPLFIGNPVSIERALRQGQGMALYRTVVPAGASGKLNLPPIHDYARLFLDGEDIGTLSRMSASETVTIAAAPQARRLDVLVDTFGHIGYGAALGDLKGLEGIATLGAHILDDWSLFGLPLDFRDVTQLMALPESAGGFLFKARFDFPAAASTYLDMSAWRKGYVWINGHLLGRFWDAGPQKRLYCPQEWLKKQSNEVFILDYHLSAPAEISGKLTLAQ</sequence>
<dbReference type="InterPro" id="IPR006311">
    <property type="entry name" value="TAT_signal"/>
</dbReference>
<dbReference type="InterPro" id="IPR031330">
    <property type="entry name" value="Gly_Hdrlase_35_cat"/>
</dbReference>
<keyword evidence="3 10" id="KW-0326">Glycosidase</keyword>
<dbReference type="GO" id="GO:0004565">
    <property type="term" value="F:beta-galactosidase activity"/>
    <property type="evidence" value="ECO:0007669"/>
    <property type="project" value="UniProtKB-EC"/>
</dbReference>
<dbReference type="EMBL" id="CATKSH010000017">
    <property type="protein sequence ID" value="CAI9121568.1"/>
    <property type="molecule type" value="Genomic_DNA"/>
</dbReference>
<dbReference type="AlphaFoldDB" id="A0AA35UHP3"/>
<dbReference type="Pfam" id="PF21467">
    <property type="entry name" value="BetaGal_gal-bd"/>
    <property type="match status" value="1"/>
</dbReference>
<dbReference type="InterPro" id="IPR026283">
    <property type="entry name" value="B-gal_1-like"/>
</dbReference>
<feature type="chain" id="PRO_5041263281" evidence="6">
    <location>
        <begin position="20"/>
        <end position="619"/>
    </location>
</feature>
<dbReference type="Gene3D" id="3.20.20.80">
    <property type="entry name" value="Glycosidases"/>
    <property type="match status" value="1"/>
</dbReference>
<keyword evidence="2 10" id="KW-0378">Hydrolase</keyword>
<accession>A0AA35UHP3</accession>